<proteinExistence type="predicted"/>
<dbReference type="EMBL" id="JAODOP010000004">
    <property type="protein sequence ID" value="MEF3835177.1"/>
    <property type="molecule type" value="Genomic_DNA"/>
</dbReference>
<feature type="signal peptide" evidence="4">
    <location>
        <begin position="1"/>
        <end position="23"/>
    </location>
</feature>
<dbReference type="Pfam" id="PF13385">
    <property type="entry name" value="Laminin_G_3"/>
    <property type="match status" value="1"/>
</dbReference>
<evidence type="ECO:0000256" key="3">
    <source>
        <dbReference type="SAM" id="MobiDB-lite"/>
    </source>
</evidence>
<feature type="chain" id="PRO_5046316633" evidence="4">
    <location>
        <begin position="24"/>
        <end position="881"/>
    </location>
</feature>
<reference evidence="6 7" key="1">
    <citation type="submission" date="2022-09" db="EMBL/GenBank/DDBJ databases">
        <title>Genome sequencing of Flavivirga sp. MEBiC05379.</title>
        <authorList>
            <person name="Oh H.-M."/>
            <person name="Kwon K.K."/>
            <person name="Park M.J."/>
            <person name="Yang S.-H."/>
        </authorList>
    </citation>
    <scope>NUCLEOTIDE SEQUENCE [LARGE SCALE GENOMIC DNA]</scope>
    <source>
        <strain evidence="6 7">MEBiC05379</strain>
    </source>
</reference>
<dbReference type="RefSeq" id="WP_303307470.1">
    <property type="nucleotide sequence ID" value="NZ_JAODOP010000004.1"/>
</dbReference>
<dbReference type="InterPro" id="IPR006558">
    <property type="entry name" value="LamG-like"/>
</dbReference>
<dbReference type="CDD" id="cd00146">
    <property type="entry name" value="PKD"/>
    <property type="match status" value="1"/>
</dbReference>
<evidence type="ECO:0000256" key="2">
    <source>
        <dbReference type="ARBA" id="ARBA00023157"/>
    </source>
</evidence>
<dbReference type="PROSITE" id="PS50093">
    <property type="entry name" value="PKD"/>
    <property type="match status" value="1"/>
</dbReference>
<dbReference type="Gene3D" id="2.60.120.200">
    <property type="match status" value="1"/>
</dbReference>
<dbReference type="Gene3D" id="2.60.40.10">
    <property type="entry name" value="Immunoglobulins"/>
    <property type="match status" value="1"/>
</dbReference>
<dbReference type="InterPro" id="IPR000601">
    <property type="entry name" value="PKD_dom"/>
</dbReference>
<dbReference type="SUPFAM" id="SSF49899">
    <property type="entry name" value="Concanavalin A-like lectins/glucanases"/>
    <property type="match status" value="1"/>
</dbReference>
<dbReference type="InterPro" id="IPR013783">
    <property type="entry name" value="Ig-like_fold"/>
</dbReference>
<evidence type="ECO:0000256" key="4">
    <source>
        <dbReference type="SAM" id="SignalP"/>
    </source>
</evidence>
<keyword evidence="2" id="KW-1015">Disulfide bond</keyword>
<dbReference type="Pfam" id="PF18911">
    <property type="entry name" value="PKD_4"/>
    <property type="match status" value="1"/>
</dbReference>
<keyword evidence="1 4" id="KW-0732">Signal</keyword>
<dbReference type="SMART" id="SM00089">
    <property type="entry name" value="PKD"/>
    <property type="match status" value="1"/>
</dbReference>
<name>A0ABU7XWR6_9FLAO</name>
<dbReference type="Proteomes" id="UP001337305">
    <property type="component" value="Unassembled WGS sequence"/>
</dbReference>
<comment type="caution">
    <text evidence="6">The sequence shown here is derived from an EMBL/GenBank/DDBJ whole genome shotgun (WGS) entry which is preliminary data.</text>
</comment>
<sequence>MKLKQYIFTLSLFLVFTSLTLSACSKKDDDPVDPKVEDPKEDPKDNTDFETLTFTPNESFFSPTGNLLAHLRDKTTGNEYNKNEYYDYITDWKVLTDTIIFGIDIKTEGDLIIKPEMGILASQEGSKLLIYLDNNSKEITLSATGALDTYVIQNEVTFEDVSVGFHTVKLQLKSLEDTSIGVGNLNNLHLTGPAAKNSENVMRRYRAKAVHCKWETESTKPIEISVHELTIISKSQDFYQPITTPFGYTGSTWDKDTQTFGGYNFSLWSYGQNDPVPPFYQESHLIAVGPGLEFGSYGHEGTGVKPRGDHPYVGVDTNVQTIAVRKVPGETYDTYWSYYLDPNDGHWKLYGCGKKYNADGEIEYLTTGAFVEVPGGAHKVRNGNVISETQYRGWQMDTSGNWHPINTMVGGTAQNNLSFRDWNIVNNKFSMQMGGWGEPGIEKKTLTLSNPDATPDYLKGAYIDELYKMPATFTDNAPVEVLNRSAKLSFNVLDMGTGASAEIFWDTEEGLTKEDKWTNKMPIAVNNGVNEFILDNLERNTDYYYRIKIKNDQGITWSYDTQKFKTTNVDGPAVIPVANFSASSTNITANQSVTFSDTSSNYPDSRLWTFEGGTPGTSTDENPVITYSTAGNYAVTLEVTNSAGSDTKTEMGYITVSEGGTGTLQAHYNFAGNLTDETSYHRDLSEEGGYTASYTADKDSNANNAYEAPGEGTKYLTNNNYKGIGTNEARTVTAWFKTTTAGSRKTIVSWGQNSEGKMFNVMIHEGRVRIEAGSCSLRSTTTGLDDDAWHHVAVTYNSADGDKLKDVKVYIDGALDTNTPDGTGNSYRSEIVVINTDISTNNIRIGSAEYNDSYFWQGAIDDVRIYSETLTESQILDIKNN</sequence>
<dbReference type="Pfam" id="PF11958">
    <property type="entry name" value="DUF3472"/>
    <property type="match status" value="1"/>
</dbReference>
<organism evidence="6 7">
    <name type="scientific">Flavivirga spongiicola</name>
    <dbReference type="NCBI Taxonomy" id="421621"/>
    <lineage>
        <taxon>Bacteria</taxon>
        <taxon>Pseudomonadati</taxon>
        <taxon>Bacteroidota</taxon>
        <taxon>Flavobacteriia</taxon>
        <taxon>Flavobacteriales</taxon>
        <taxon>Flavobacteriaceae</taxon>
        <taxon>Flavivirga</taxon>
    </lineage>
</organism>
<evidence type="ECO:0000256" key="1">
    <source>
        <dbReference type="ARBA" id="ARBA00022729"/>
    </source>
</evidence>
<protein>
    <submittedName>
        <fullName evidence="6">PKD domain-containing protein</fullName>
    </submittedName>
</protein>
<dbReference type="InterPro" id="IPR035986">
    <property type="entry name" value="PKD_dom_sf"/>
</dbReference>
<evidence type="ECO:0000313" key="6">
    <source>
        <dbReference type="EMBL" id="MEF3835177.1"/>
    </source>
</evidence>
<dbReference type="InterPro" id="IPR022409">
    <property type="entry name" value="PKD/Chitinase_dom"/>
</dbReference>
<feature type="region of interest" description="Disordered" evidence="3">
    <location>
        <begin position="25"/>
        <end position="47"/>
    </location>
</feature>
<accession>A0ABU7XWR6</accession>
<dbReference type="SUPFAM" id="SSF49299">
    <property type="entry name" value="PKD domain"/>
    <property type="match status" value="1"/>
</dbReference>
<dbReference type="SMART" id="SM00560">
    <property type="entry name" value="LamGL"/>
    <property type="match status" value="1"/>
</dbReference>
<dbReference type="InterPro" id="IPR013320">
    <property type="entry name" value="ConA-like_dom_sf"/>
</dbReference>
<feature type="domain" description="PKD" evidence="5">
    <location>
        <begin position="576"/>
        <end position="661"/>
    </location>
</feature>
<dbReference type="InterPro" id="IPR021862">
    <property type="entry name" value="DUF3472"/>
</dbReference>
<gene>
    <name evidence="6" type="ORF">N1F79_18785</name>
</gene>
<dbReference type="PROSITE" id="PS51257">
    <property type="entry name" value="PROKAR_LIPOPROTEIN"/>
    <property type="match status" value="1"/>
</dbReference>
<evidence type="ECO:0000313" key="7">
    <source>
        <dbReference type="Proteomes" id="UP001337305"/>
    </source>
</evidence>
<keyword evidence="7" id="KW-1185">Reference proteome</keyword>
<evidence type="ECO:0000259" key="5">
    <source>
        <dbReference type="PROSITE" id="PS50093"/>
    </source>
</evidence>